<feature type="signal peptide" evidence="2">
    <location>
        <begin position="1"/>
        <end position="32"/>
    </location>
</feature>
<feature type="domain" description="LysM" evidence="3">
    <location>
        <begin position="90"/>
        <end position="134"/>
    </location>
</feature>
<gene>
    <name evidence="4" type="ORF">NX02_10420</name>
</gene>
<dbReference type="GO" id="GO:0004222">
    <property type="term" value="F:metalloendopeptidase activity"/>
    <property type="evidence" value="ECO:0007669"/>
    <property type="project" value="TreeGrafter"/>
</dbReference>
<name>W0A9M4_9SPHN</name>
<evidence type="ECO:0000256" key="1">
    <source>
        <dbReference type="SAM" id="MobiDB-lite"/>
    </source>
</evidence>
<dbReference type="PANTHER" id="PTHR21666:SF270">
    <property type="entry name" value="MUREIN HYDROLASE ACTIVATOR ENVC"/>
    <property type="match status" value="1"/>
</dbReference>
<protein>
    <recommendedName>
        <fullName evidence="3">LysM domain-containing protein</fullName>
    </recommendedName>
</protein>
<dbReference type="OrthoDB" id="9795421at2"/>
<dbReference type="SUPFAM" id="SSF51261">
    <property type="entry name" value="Duplicated hybrid motif"/>
    <property type="match status" value="1"/>
</dbReference>
<dbReference type="KEGG" id="ssan:NX02_10420"/>
<dbReference type="InterPro" id="IPR016047">
    <property type="entry name" value="M23ase_b-sheet_dom"/>
</dbReference>
<accession>W0A9M4</accession>
<dbReference type="Proteomes" id="UP000018851">
    <property type="component" value="Chromosome"/>
</dbReference>
<dbReference type="eggNOG" id="COG1388">
    <property type="taxonomic scope" value="Bacteria"/>
</dbReference>
<dbReference type="Gene3D" id="2.70.70.10">
    <property type="entry name" value="Glucose Permease (Domain IIA)"/>
    <property type="match status" value="1"/>
</dbReference>
<dbReference type="InterPro" id="IPR011055">
    <property type="entry name" value="Dup_hybrid_motif"/>
</dbReference>
<dbReference type="SMART" id="SM00257">
    <property type="entry name" value="LysM"/>
    <property type="match status" value="2"/>
</dbReference>
<dbReference type="SUPFAM" id="SSF54106">
    <property type="entry name" value="LysM domain"/>
    <property type="match status" value="1"/>
</dbReference>
<dbReference type="PATRIC" id="fig|1123269.5.peg.2019"/>
<dbReference type="Pfam" id="PF01551">
    <property type="entry name" value="Peptidase_M23"/>
    <property type="match status" value="1"/>
</dbReference>
<organism evidence="4 5">
    <name type="scientific">Sphingomonas sanxanigenens DSM 19645 = NX02</name>
    <dbReference type="NCBI Taxonomy" id="1123269"/>
    <lineage>
        <taxon>Bacteria</taxon>
        <taxon>Pseudomonadati</taxon>
        <taxon>Pseudomonadota</taxon>
        <taxon>Alphaproteobacteria</taxon>
        <taxon>Sphingomonadales</taxon>
        <taxon>Sphingomonadaceae</taxon>
        <taxon>Sphingomonas</taxon>
    </lineage>
</organism>
<evidence type="ECO:0000313" key="5">
    <source>
        <dbReference type="Proteomes" id="UP000018851"/>
    </source>
</evidence>
<dbReference type="EMBL" id="CP006644">
    <property type="protein sequence ID" value="AHE53801.1"/>
    <property type="molecule type" value="Genomic_DNA"/>
</dbReference>
<proteinExistence type="predicted"/>
<dbReference type="AlphaFoldDB" id="W0A9M4"/>
<dbReference type="CDD" id="cd00118">
    <property type="entry name" value="LysM"/>
    <property type="match status" value="2"/>
</dbReference>
<evidence type="ECO:0000313" key="4">
    <source>
        <dbReference type="EMBL" id="AHE53801.1"/>
    </source>
</evidence>
<dbReference type="STRING" id="1123269.NX02_10420"/>
<dbReference type="Gene3D" id="3.10.350.10">
    <property type="entry name" value="LysM domain"/>
    <property type="match status" value="2"/>
</dbReference>
<evidence type="ECO:0000259" key="3">
    <source>
        <dbReference type="PROSITE" id="PS51782"/>
    </source>
</evidence>
<feature type="chain" id="PRO_5004785365" description="LysM domain-containing protein" evidence="2">
    <location>
        <begin position="33"/>
        <end position="371"/>
    </location>
</feature>
<reference evidence="4 5" key="1">
    <citation type="submission" date="2013-07" db="EMBL/GenBank/DDBJ databases">
        <title>Completed genome of Sphingomonas sanxanigenens NX02.</title>
        <authorList>
            <person name="Ma T."/>
            <person name="Huang H."/>
            <person name="Wu M."/>
            <person name="Li X."/>
            <person name="Li G."/>
        </authorList>
    </citation>
    <scope>NUCLEOTIDE SEQUENCE [LARGE SCALE GENOMIC DNA]</scope>
    <source>
        <strain evidence="4 5">NX02</strain>
    </source>
</reference>
<feature type="region of interest" description="Disordered" evidence="1">
    <location>
        <begin position="37"/>
        <end position="74"/>
    </location>
</feature>
<dbReference type="eggNOG" id="COG4942">
    <property type="taxonomic scope" value="Bacteria"/>
</dbReference>
<dbReference type="InterPro" id="IPR018392">
    <property type="entry name" value="LysM"/>
</dbReference>
<dbReference type="PANTHER" id="PTHR21666">
    <property type="entry name" value="PEPTIDASE-RELATED"/>
    <property type="match status" value="1"/>
</dbReference>
<keyword evidence="5" id="KW-1185">Reference proteome</keyword>
<dbReference type="PROSITE" id="PS51782">
    <property type="entry name" value="LYSM"/>
    <property type="match status" value="1"/>
</dbReference>
<dbReference type="RefSeq" id="WP_025292030.1">
    <property type="nucleotide sequence ID" value="NZ_CP006644.1"/>
</dbReference>
<dbReference type="InterPro" id="IPR036779">
    <property type="entry name" value="LysM_dom_sf"/>
</dbReference>
<feature type="region of interest" description="Disordered" evidence="1">
    <location>
        <begin position="212"/>
        <end position="245"/>
    </location>
</feature>
<dbReference type="InterPro" id="IPR050570">
    <property type="entry name" value="Cell_wall_metabolism_enzyme"/>
</dbReference>
<evidence type="ECO:0000256" key="2">
    <source>
        <dbReference type="SAM" id="SignalP"/>
    </source>
</evidence>
<feature type="compositionally biased region" description="Low complexity" evidence="1">
    <location>
        <begin position="37"/>
        <end position="50"/>
    </location>
</feature>
<dbReference type="Pfam" id="PF01476">
    <property type="entry name" value="LysM"/>
    <property type="match status" value="2"/>
</dbReference>
<sequence length="371" mass="39374">MRSKRSDNRRTRTSGSRLTRVALFIACAAALAGCIPQGRAPAPRTAPGPRAENRPPANEAVQLPPQPPAASGPSWEAQRVAADARTIPAGSYRVVAGDTLRAIASKTGAGSEAIARANRLQPPFLIRPGQRLRIPAGRYHRVREGQTGIAIAFAYHVDWNRIIDLNALEPPYTLRTGMLLALPDNAEVAAMSLEQRAAAFSIDIGDIATGAEPATAEDEPPPPPPARSPAVAVPSTRPVGEPGRFNGRFEWPLTGRILTRFGPGGGGRVNQGIKIAATRGAPIRAAADGVVAYAGAEIAIYGGLVLIRHGDGWITAYGHAERIGVVRGQAVKRGDVIGYAGETGSAREPQLHFEIRHNRTPIDPLRELPQR</sequence>
<dbReference type="HOGENOM" id="CLU_029425_0_0_5"/>
<dbReference type="PROSITE" id="PS51257">
    <property type="entry name" value="PROKAR_LIPOPROTEIN"/>
    <property type="match status" value="1"/>
</dbReference>
<keyword evidence="2" id="KW-0732">Signal</keyword>
<dbReference type="CDD" id="cd12797">
    <property type="entry name" value="M23_peptidase"/>
    <property type="match status" value="1"/>
</dbReference>